<dbReference type="InterPro" id="IPR015424">
    <property type="entry name" value="PyrdxlP-dep_Trfase"/>
</dbReference>
<dbReference type="PANTHER" id="PTHR30244">
    <property type="entry name" value="TRANSAMINASE"/>
    <property type="match status" value="1"/>
</dbReference>
<evidence type="ECO:0008006" key="2">
    <source>
        <dbReference type="Google" id="ProtNLM"/>
    </source>
</evidence>
<dbReference type="AlphaFoldDB" id="A0A0F9V158"/>
<name>A0A0F9V158_9ZZZZ</name>
<accession>A0A0F9V158</accession>
<evidence type="ECO:0000313" key="1">
    <source>
        <dbReference type="EMBL" id="KKN59593.1"/>
    </source>
</evidence>
<dbReference type="InterPro" id="IPR015421">
    <property type="entry name" value="PyrdxlP-dep_Trfase_major"/>
</dbReference>
<dbReference type="EMBL" id="LAZR01000721">
    <property type="protein sequence ID" value="KKN59593.1"/>
    <property type="molecule type" value="Genomic_DNA"/>
</dbReference>
<dbReference type="GO" id="GO:0008483">
    <property type="term" value="F:transaminase activity"/>
    <property type="evidence" value="ECO:0007669"/>
    <property type="project" value="TreeGrafter"/>
</dbReference>
<proteinExistence type="predicted"/>
<dbReference type="Gene3D" id="3.90.1150.10">
    <property type="entry name" value="Aspartate Aminotransferase, domain 1"/>
    <property type="match status" value="1"/>
</dbReference>
<protein>
    <recommendedName>
        <fullName evidence="2">DegT/DnrJ/EryC1/StrS aminotransferase</fullName>
    </recommendedName>
</protein>
<gene>
    <name evidence="1" type="ORF">LCGC14_0540560</name>
</gene>
<dbReference type="PIRSF" id="PIRSF000390">
    <property type="entry name" value="PLP_StrS"/>
    <property type="match status" value="1"/>
</dbReference>
<comment type="caution">
    <text evidence="1">The sequence shown here is derived from an EMBL/GenBank/DDBJ whole genome shotgun (WGS) entry which is preliminary data.</text>
</comment>
<reference evidence="1" key="1">
    <citation type="journal article" date="2015" name="Nature">
        <title>Complex archaea that bridge the gap between prokaryotes and eukaryotes.</title>
        <authorList>
            <person name="Spang A."/>
            <person name="Saw J.H."/>
            <person name="Jorgensen S.L."/>
            <person name="Zaremba-Niedzwiedzka K."/>
            <person name="Martijn J."/>
            <person name="Lind A.E."/>
            <person name="van Eijk R."/>
            <person name="Schleper C."/>
            <person name="Guy L."/>
            <person name="Ettema T.J."/>
        </authorList>
    </citation>
    <scope>NUCLEOTIDE SEQUENCE</scope>
</reference>
<dbReference type="Gene3D" id="3.40.640.10">
    <property type="entry name" value="Type I PLP-dependent aspartate aminotransferase-like (Major domain)"/>
    <property type="match status" value="1"/>
</dbReference>
<sequence length="329" mass="36454">MISLATSLVNDIVRKNVNACLDENRIGGGRFVKEFEDKVAKYMGVKHAIAVSSGSMADIVALATLKVQYPNKTEVIVPALTFIAHTNAILINGLTPVFVDIGEDYQMGKFEINKNTLAVFPAHLLGKRCRVKADVPILEDACEAFGVWNLGDMGTFSFFPSHTITTGEGGMIITDNDIHARIARQLMNHGRKSDDILEKFHFDHIGFNGKMSNILASIGCAVVSEADGVIEKRKKNVELYNKLLSGDWYAESPHCYPYRYKTSQERDESLLRLSENGVEARKLFSCIPITEYGYSGSYPIAERIGDTGLFVPVHQDLTEDDIEKVVSLL</sequence>
<organism evidence="1">
    <name type="scientific">marine sediment metagenome</name>
    <dbReference type="NCBI Taxonomy" id="412755"/>
    <lineage>
        <taxon>unclassified sequences</taxon>
        <taxon>metagenomes</taxon>
        <taxon>ecological metagenomes</taxon>
    </lineage>
</organism>
<dbReference type="Pfam" id="PF01041">
    <property type="entry name" value="DegT_DnrJ_EryC1"/>
    <property type="match status" value="1"/>
</dbReference>
<dbReference type="GO" id="GO:0030170">
    <property type="term" value="F:pyridoxal phosphate binding"/>
    <property type="evidence" value="ECO:0007669"/>
    <property type="project" value="TreeGrafter"/>
</dbReference>
<dbReference type="InterPro" id="IPR000653">
    <property type="entry name" value="DegT/StrS_aminotransferase"/>
</dbReference>
<dbReference type="SUPFAM" id="SSF53383">
    <property type="entry name" value="PLP-dependent transferases"/>
    <property type="match status" value="1"/>
</dbReference>
<dbReference type="GO" id="GO:0000271">
    <property type="term" value="P:polysaccharide biosynthetic process"/>
    <property type="evidence" value="ECO:0007669"/>
    <property type="project" value="TreeGrafter"/>
</dbReference>
<dbReference type="PANTHER" id="PTHR30244:SF34">
    <property type="entry name" value="DTDP-4-AMINO-4,6-DIDEOXYGALACTOSE TRANSAMINASE"/>
    <property type="match status" value="1"/>
</dbReference>
<dbReference type="InterPro" id="IPR015422">
    <property type="entry name" value="PyrdxlP-dep_Trfase_small"/>
</dbReference>